<dbReference type="Pfam" id="PF10383">
    <property type="entry name" value="Clr2"/>
    <property type="match status" value="1"/>
</dbReference>
<dbReference type="PANTHER" id="PTHR38046:SF1">
    <property type="entry name" value="CRYPTIC LOCI REGULATOR 2"/>
    <property type="match status" value="1"/>
</dbReference>
<proteinExistence type="predicted"/>
<reference evidence="4 5" key="1">
    <citation type="journal article" date="2020" name="Microbiol. Resour. Announc.">
        <title>Draft Genome Sequence of a Cladosporium Species Isolated from the Mesophotic Ascidian Didemnum maculosum.</title>
        <authorList>
            <person name="Gioti A."/>
            <person name="Siaperas R."/>
            <person name="Nikolaivits E."/>
            <person name="Le Goff G."/>
            <person name="Ouazzani J."/>
            <person name="Kotoulas G."/>
            <person name="Topakas E."/>
        </authorList>
    </citation>
    <scope>NUCLEOTIDE SEQUENCE [LARGE SCALE GENOMIC DNA]</scope>
    <source>
        <strain evidence="4 5">TM138-S3</strain>
    </source>
</reference>
<dbReference type="Proteomes" id="UP000803884">
    <property type="component" value="Unassembled WGS sequence"/>
</dbReference>
<dbReference type="InterPro" id="IPR018839">
    <property type="entry name" value="Tscrpt-silencing_Clr2_C"/>
</dbReference>
<sequence>MPPVRVLSIFDCQSDGDSARWPTPDKGLTRNDEHFLDKVANERWAKDRSEADLGGPPSIATWRLNRLPSGFAGFEKGRTGSAHIDRFVYGHQRGAFRSINEFYPHFKHLMDNGGPIGCQCKLCSAQPKRPGQSRRTSVSNGIRSVSPTRRSSQLTSSNPPPSSAPHRLQPAHSASISQARPIGLDLMPHGRLPSPSPPRSPRQQFDEESTPDVFRDMLDSLVNAEAGTVVDQKVSEPSSPDWQVGHGILEASLDDWRNIPRFVPRTGEVVLFARDVSPNEVLGWDSAELTWRKFDSKAGKMLARPRWEAGVVTQMPLQPVGGNDLASTPDSKSNVAISGFRLEPLAKPGSSDKQISKQHRYVPLHGIRPLVYWRDCLSDLPESEWHETVRDALATSNTFSLVGRDRFTGDLKGLSGPEATIYCNGAYIGSELILTGDTVRLLPNPDEQKPSEATDAMIITSIKLRIVKIGDAGNDDWDDSYPYTICLHVSGKALTLDRKRSFDGLGKVPILPGSRFLPPGVEGYGQWYHMADPKRTRARLEVPFTRVLGRVHENIAMDTWFHAYASSEASIKPMPKPAPPASDIRRGLSGLLEARDYAVNEDSRIDRNAGKSWFWADTRVEALDLHEVNNRFVGVKDETRTPKQMAEWRKVLKALGGGKSGLADYHAAIKRREAETRKEREGLTAGSYGMVGAAVTVPVGTSGSGTDVDGEAQVSGGRDDLEVMEVDEDESADIHDVARKAGLDDTIELSSDE</sequence>
<evidence type="ECO:0000313" key="4">
    <source>
        <dbReference type="EMBL" id="KAL1591119.1"/>
    </source>
</evidence>
<dbReference type="GO" id="GO:0030466">
    <property type="term" value="P:silent mating-type cassette heterochromatin formation"/>
    <property type="evidence" value="ECO:0007669"/>
    <property type="project" value="TreeGrafter"/>
</dbReference>
<keyword evidence="5" id="KW-1185">Reference proteome</keyword>
<accession>A0AB34L290</accession>
<feature type="domain" description="Cryptic loci regulator 2 N-terminal" evidence="3">
    <location>
        <begin position="62"/>
        <end position="123"/>
    </location>
</feature>
<dbReference type="GO" id="GO:0031934">
    <property type="term" value="C:mating-type region heterochromatin"/>
    <property type="evidence" value="ECO:0007669"/>
    <property type="project" value="TreeGrafter"/>
</dbReference>
<dbReference type="Pfam" id="PF16761">
    <property type="entry name" value="Clr2_transil"/>
    <property type="match status" value="1"/>
</dbReference>
<dbReference type="InterPro" id="IPR031915">
    <property type="entry name" value="Clr2_N"/>
</dbReference>
<evidence type="ECO:0000259" key="3">
    <source>
        <dbReference type="Pfam" id="PF16761"/>
    </source>
</evidence>
<dbReference type="PANTHER" id="PTHR38046">
    <property type="entry name" value="CRYPTIC LOCI REGULATOR 2"/>
    <property type="match status" value="1"/>
</dbReference>
<feature type="compositionally biased region" description="Polar residues" evidence="1">
    <location>
        <begin position="133"/>
        <end position="157"/>
    </location>
</feature>
<gene>
    <name evidence="4" type="ORF">WHR41_00456</name>
</gene>
<evidence type="ECO:0000259" key="2">
    <source>
        <dbReference type="Pfam" id="PF10383"/>
    </source>
</evidence>
<evidence type="ECO:0000256" key="1">
    <source>
        <dbReference type="SAM" id="MobiDB-lite"/>
    </source>
</evidence>
<organism evidence="4 5">
    <name type="scientific">Cladosporium halotolerans</name>
    <dbReference type="NCBI Taxonomy" id="1052096"/>
    <lineage>
        <taxon>Eukaryota</taxon>
        <taxon>Fungi</taxon>
        <taxon>Dikarya</taxon>
        <taxon>Ascomycota</taxon>
        <taxon>Pezizomycotina</taxon>
        <taxon>Dothideomycetes</taxon>
        <taxon>Dothideomycetidae</taxon>
        <taxon>Cladosporiales</taxon>
        <taxon>Cladosporiaceae</taxon>
        <taxon>Cladosporium</taxon>
    </lineage>
</organism>
<dbReference type="GeneID" id="96001900"/>
<dbReference type="RefSeq" id="XP_069234224.1">
    <property type="nucleotide sequence ID" value="XM_069369062.1"/>
</dbReference>
<dbReference type="AlphaFoldDB" id="A0AB34L290"/>
<feature type="region of interest" description="Disordered" evidence="1">
    <location>
        <begin position="699"/>
        <end position="718"/>
    </location>
</feature>
<name>A0AB34L290_9PEZI</name>
<dbReference type="InterPro" id="IPR038986">
    <property type="entry name" value="Clr2"/>
</dbReference>
<feature type="region of interest" description="Disordered" evidence="1">
    <location>
        <begin position="125"/>
        <end position="209"/>
    </location>
</feature>
<dbReference type="GO" id="GO:0033553">
    <property type="term" value="C:rDNA heterochromatin"/>
    <property type="evidence" value="ECO:0007669"/>
    <property type="project" value="TreeGrafter"/>
</dbReference>
<dbReference type="GO" id="GO:0070824">
    <property type="term" value="C:SHREC complex"/>
    <property type="evidence" value="ECO:0007669"/>
    <property type="project" value="InterPro"/>
</dbReference>
<feature type="domain" description="Cryptic loci regulator 2 C-terminal" evidence="2">
    <location>
        <begin position="422"/>
        <end position="553"/>
    </location>
</feature>
<protein>
    <recommendedName>
        <fullName evidence="6">Cryptic loci regulator 2 N-terminal domain-containing protein</fullName>
    </recommendedName>
</protein>
<evidence type="ECO:0000313" key="5">
    <source>
        <dbReference type="Proteomes" id="UP000803884"/>
    </source>
</evidence>
<comment type="caution">
    <text evidence="4">The sequence shown here is derived from an EMBL/GenBank/DDBJ whole genome shotgun (WGS) entry which is preliminary data.</text>
</comment>
<evidence type="ECO:0008006" key="6">
    <source>
        <dbReference type="Google" id="ProtNLM"/>
    </source>
</evidence>
<dbReference type="EMBL" id="JAAQHG020000001">
    <property type="protein sequence ID" value="KAL1591119.1"/>
    <property type="molecule type" value="Genomic_DNA"/>
</dbReference>